<dbReference type="InterPro" id="IPR003675">
    <property type="entry name" value="Rce1/LyrA-like_dom"/>
</dbReference>
<dbReference type="GO" id="GO:0080120">
    <property type="term" value="P:CAAX-box protein maturation"/>
    <property type="evidence" value="ECO:0007669"/>
    <property type="project" value="UniProtKB-ARBA"/>
</dbReference>
<organism evidence="3 4">
    <name type="scientific">Symmachiella dynata</name>
    <dbReference type="NCBI Taxonomy" id="2527995"/>
    <lineage>
        <taxon>Bacteria</taxon>
        <taxon>Pseudomonadati</taxon>
        <taxon>Planctomycetota</taxon>
        <taxon>Planctomycetia</taxon>
        <taxon>Planctomycetales</taxon>
        <taxon>Planctomycetaceae</taxon>
        <taxon>Symmachiella</taxon>
    </lineage>
</organism>
<feature type="transmembrane region" description="Helical" evidence="1">
    <location>
        <begin position="108"/>
        <end position="127"/>
    </location>
</feature>
<dbReference type="EMBL" id="CP036276">
    <property type="protein sequence ID" value="QDU45684.1"/>
    <property type="molecule type" value="Genomic_DNA"/>
</dbReference>
<keyword evidence="1" id="KW-0472">Membrane</keyword>
<protein>
    <submittedName>
        <fullName evidence="3">CAAX amino terminal protease self-immunity</fullName>
    </submittedName>
</protein>
<keyword evidence="1" id="KW-0812">Transmembrane</keyword>
<dbReference type="Pfam" id="PF02517">
    <property type="entry name" value="Rce1-like"/>
    <property type="match status" value="1"/>
</dbReference>
<keyword evidence="4" id="KW-1185">Reference proteome</keyword>
<feature type="transmembrane region" description="Helical" evidence="1">
    <location>
        <begin position="301"/>
        <end position="321"/>
    </location>
</feature>
<dbReference type="NCBIfam" id="TIGR03008">
    <property type="entry name" value="pepcterm_CAAX"/>
    <property type="match status" value="1"/>
</dbReference>
<feature type="transmembrane region" description="Helical" evidence="1">
    <location>
        <begin position="164"/>
        <end position="184"/>
    </location>
</feature>
<dbReference type="KEGG" id="sdyn:Mal52_41790"/>
<reference evidence="3 4" key="1">
    <citation type="submission" date="2019-02" db="EMBL/GenBank/DDBJ databases">
        <title>Deep-cultivation of Planctomycetes and their phenomic and genomic characterization uncovers novel biology.</title>
        <authorList>
            <person name="Wiegand S."/>
            <person name="Jogler M."/>
            <person name="Boedeker C."/>
            <person name="Pinto D."/>
            <person name="Vollmers J."/>
            <person name="Rivas-Marin E."/>
            <person name="Kohn T."/>
            <person name="Peeters S.H."/>
            <person name="Heuer A."/>
            <person name="Rast P."/>
            <person name="Oberbeckmann S."/>
            <person name="Bunk B."/>
            <person name="Jeske O."/>
            <person name="Meyerdierks A."/>
            <person name="Storesund J.E."/>
            <person name="Kallscheuer N."/>
            <person name="Luecker S."/>
            <person name="Lage O.M."/>
            <person name="Pohl T."/>
            <person name="Merkel B.J."/>
            <person name="Hornburger P."/>
            <person name="Mueller R.-W."/>
            <person name="Bruemmer F."/>
            <person name="Labrenz M."/>
            <person name="Spormann A.M."/>
            <person name="Op den Camp H."/>
            <person name="Overmann J."/>
            <person name="Amann R."/>
            <person name="Jetten M.S.M."/>
            <person name="Mascher T."/>
            <person name="Medema M.H."/>
            <person name="Devos D.P."/>
            <person name="Kaster A.-K."/>
            <person name="Ovreas L."/>
            <person name="Rohde M."/>
            <person name="Galperin M.Y."/>
            <person name="Jogler C."/>
        </authorList>
    </citation>
    <scope>NUCLEOTIDE SEQUENCE [LARGE SCALE GENOMIC DNA]</scope>
    <source>
        <strain evidence="3 4">Mal52</strain>
    </source>
</reference>
<dbReference type="AlphaFoldDB" id="A0A517ZTA5"/>
<dbReference type="GO" id="GO:0006508">
    <property type="term" value="P:proteolysis"/>
    <property type="evidence" value="ECO:0007669"/>
    <property type="project" value="UniProtKB-KW"/>
</dbReference>
<evidence type="ECO:0000313" key="3">
    <source>
        <dbReference type="EMBL" id="QDU45684.1"/>
    </source>
</evidence>
<evidence type="ECO:0000313" key="4">
    <source>
        <dbReference type="Proteomes" id="UP000319383"/>
    </source>
</evidence>
<keyword evidence="1" id="KW-1133">Transmembrane helix</keyword>
<proteinExistence type="predicted"/>
<gene>
    <name evidence="3" type="ORF">Mal52_41790</name>
</gene>
<accession>A0A517ZTA5</accession>
<sequence>MPVLPAVTNWTSYEHGFVRHSRSFGFDEHRQYLRYTETDAEGSLHRNSIPYPCRPSGCYWYLKQRHRHEPIDVLELGEIRSPLRECHAMSTPDENRDLAPSASGSSPILAYVLPFVLFMVLGAAEGWEPLKPYYPFVYTAKIAIVLGCWCYFRRRYPAPSTAGLGWGILAGIVGVIVWIGLWNLNLERHIADILPSWLYSAERIGYDPFTAITSTGGAWAFIAVRLCGLALVVPLMEEVFWRGFLIRYLVKDDFESVPVGTFTPWSFSAVVVLFTLAHPELLAAAIWCAGINWVLYRTKNLWACITAHAVTNLLLGVYILATGSWALW</sequence>
<dbReference type="InterPro" id="IPR014346">
    <property type="entry name" value="Prenyl_protease-related"/>
</dbReference>
<dbReference type="Proteomes" id="UP000319383">
    <property type="component" value="Chromosome"/>
</dbReference>
<dbReference type="GO" id="GO:0004175">
    <property type="term" value="F:endopeptidase activity"/>
    <property type="evidence" value="ECO:0007669"/>
    <property type="project" value="UniProtKB-ARBA"/>
</dbReference>
<keyword evidence="3" id="KW-0378">Hydrolase</keyword>
<feature type="transmembrane region" description="Helical" evidence="1">
    <location>
        <begin position="204"/>
        <end position="222"/>
    </location>
</feature>
<feature type="transmembrane region" description="Helical" evidence="1">
    <location>
        <begin position="262"/>
        <end position="289"/>
    </location>
</feature>
<evidence type="ECO:0000259" key="2">
    <source>
        <dbReference type="Pfam" id="PF02517"/>
    </source>
</evidence>
<feature type="domain" description="CAAX prenyl protease 2/Lysostaphin resistance protein A-like" evidence="2">
    <location>
        <begin position="223"/>
        <end position="314"/>
    </location>
</feature>
<keyword evidence="3" id="KW-0645">Protease</keyword>
<feature type="transmembrane region" description="Helical" evidence="1">
    <location>
        <begin position="133"/>
        <end position="152"/>
    </location>
</feature>
<evidence type="ECO:0000256" key="1">
    <source>
        <dbReference type="SAM" id="Phobius"/>
    </source>
</evidence>
<name>A0A517ZTA5_9PLAN</name>